<sequence>MSFKVYRCWPSEYVALGELDANDTCVAFESITLQHEGWERDYDVTEPSEPSYAEPD</sequence>
<organism evidence="1">
    <name type="scientific">marine sediment metagenome</name>
    <dbReference type="NCBI Taxonomy" id="412755"/>
    <lineage>
        <taxon>unclassified sequences</taxon>
        <taxon>metagenomes</taxon>
        <taxon>ecological metagenomes</taxon>
    </lineage>
</organism>
<dbReference type="GO" id="GO:0005198">
    <property type="term" value="F:structural molecule activity"/>
    <property type="evidence" value="ECO:0007669"/>
    <property type="project" value="InterPro"/>
</dbReference>
<reference evidence="1" key="1">
    <citation type="journal article" date="2014" name="Front. Microbiol.">
        <title>High frequency of phylogenetically diverse reductive dehalogenase-homologous genes in deep subseafloor sedimentary metagenomes.</title>
        <authorList>
            <person name="Kawai M."/>
            <person name="Futagami T."/>
            <person name="Toyoda A."/>
            <person name="Takaki Y."/>
            <person name="Nishi S."/>
            <person name="Hori S."/>
            <person name="Arai W."/>
            <person name="Tsubouchi T."/>
            <person name="Morono Y."/>
            <person name="Uchiyama I."/>
            <person name="Ito T."/>
            <person name="Fujiyama A."/>
            <person name="Inagaki F."/>
            <person name="Takami H."/>
        </authorList>
    </citation>
    <scope>NUCLEOTIDE SEQUENCE</scope>
    <source>
        <strain evidence="1">Expedition CK06-06</strain>
    </source>
</reference>
<dbReference type="EMBL" id="BART01028094">
    <property type="protein sequence ID" value="GAH01015.1"/>
    <property type="molecule type" value="Genomic_DNA"/>
</dbReference>
<evidence type="ECO:0000313" key="1">
    <source>
        <dbReference type="EMBL" id="GAH01015.1"/>
    </source>
</evidence>
<protein>
    <submittedName>
        <fullName evidence="1">Uncharacterized protein</fullName>
    </submittedName>
</protein>
<comment type="caution">
    <text evidence="1">The sequence shown here is derived from an EMBL/GenBank/DDBJ whole genome shotgun (WGS) entry which is preliminary data.</text>
</comment>
<dbReference type="Pfam" id="PF06841">
    <property type="entry name" value="Phage_T4_gp19"/>
    <property type="match status" value="1"/>
</dbReference>
<gene>
    <name evidence="1" type="ORF">S01H4_49626</name>
</gene>
<dbReference type="InterPro" id="IPR010667">
    <property type="entry name" value="Phage_T4_Gp19"/>
</dbReference>
<name>X1CYB7_9ZZZZ</name>
<dbReference type="AlphaFoldDB" id="X1CYB7"/>
<accession>X1CYB7</accession>
<proteinExistence type="predicted"/>